<comment type="caution">
    <text evidence="2">The sequence shown here is derived from an EMBL/GenBank/DDBJ whole genome shotgun (WGS) entry which is preliminary data.</text>
</comment>
<organism evidence="2 3">
    <name type="scientific">Polyplax serrata</name>
    <name type="common">Common mouse louse</name>
    <dbReference type="NCBI Taxonomy" id="468196"/>
    <lineage>
        <taxon>Eukaryota</taxon>
        <taxon>Metazoa</taxon>
        <taxon>Ecdysozoa</taxon>
        <taxon>Arthropoda</taxon>
        <taxon>Hexapoda</taxon>
        <taxon>Insecta</taxon>
        <taxon>Pterygota</taxon>
        <taxon>Neoptera</taxon>
        <taxon>Paraneoptera</taxon>
        <taxon>Psocodea</taxon>
        <taxon>Troctomorpha</taxon>
        <taxon>Phthiraptera</taxon>
        <taxon>Anoplura</taxon>
        <taxon>Polyplacidae</taxon>
        <taxon>Polyplax</taxon>
    </lineage>
</organism>
<dbReference type="EMBL" id="JAWJWF010000048">
    <property type="protein sequence ID" value="KAK6619842.1"/>
    <property type="molecule type" value="Genomic_DNA"/>
</dbReference>
<evidence type="ECO:0000313" key="2">
    <source>
        <dbReference type="EMBL" id="KAK6619842.1"/>
    </source>
</evidence>
<keyword evidence="3" id="KW-1185">Reference proteome</keyword>
<sequence length="162" mass="18851">MDDYLLMSSFDVKFFSASIADDEGMEEEKVDGDDSFNEQNDDWLRVMVDVDNANHTFRECPRWTRDREELRRHLFPTEAEAGDLCWSNVLPRIVSDTGAWHALSDFCEAILSVKEETERHRERAGLKGRSKRRRRRGRPPDWEEDSEPDTGAKFPRLVTVSG</sequence>
<dbReference type="Proteomes" id="UP001359485">
    <property type="component" value="Unassembled WGS sequence"/>
</dbReference>
<evidence type="ECO:0000313" key="3">
    <source>
        <dbReference type="Proteomes" id="UP001359485"/>
    </source>
</evidence>
<gene>
    <name evidence="2" type="ORF">RUM44_006241</name>
</gene>
<name>A0ABR1AJ23_POLSC</name>
<reference evidence="2 3" key="1">
    <citation type="submission" date="2023-09" db="EMBL/GenBank/DDBJ databases">
        <title>Genomes of two closely related lineages of the louse Polyplax serrata with different host specificities.</title>
        <authorList>
            <person name="Martinu J."/>
            <person name="Tarabai H."/>
            <person name="Stefka J."/>
            <person name="Hypsa V."/>
        </authorList>
    </citation>
    <scope>NUCLEOTIDE SEQUENCE [LARGE SCALE GENOMIC DNA]</scope>
    <source>
        <strain evidence="2">98ZLc_SE</strain>
    </source>
</reference>
<feature type="region of interest" description="Disordered" evidence="1">
    <location>
        <begin position="118"/>
        <end position="162"/>
    </location>
</feature>
<evidence type="ECO:0000256" key="1">
    <source>
        <dbReference type="SAM" id="MobiDB-lite"/>
    </source>
</evidence>
<feature type="compositionally biased region" description="Basic residues" evidence="1">
    <location>
        <begin position="126"/>
        <end position="137"/>
    </location>
</feature>
<proteinExistence type="predicted"/>
<accession>A0ABR1AJ23</accession>
<protein>
    <submittedName>
        <fullName evidence="2">Uncharacterized protein</fullName>
    </submittedName>
</protein>